<evidence type="ECO:0000313" key="2">
    <source>
        <dbReference type="Proteomes" id="UP001458880"/>
    </source>
</evidence>
<dbReference type="Proteomes" id="UP001458880">
    <property type="component" value="Unassembled WGS sequence"/>
</dbReference>
<gene>
    <name evidence="1" type="ORF">QE152_g37540</name>
</gene>
<name>A0AAW1I9B3_POPJA</name>
<dbReference type="EMBL" id="JASPKY010000736">
    <property type="protein sequence ID" value="KAK9685973.1"/>
    <property type="molecule type" value="Genomic_DNA"/>
</dbReference>
<dbReference type="SUPFAM" id="SSF49265">
    <property type="entry name" value="Fibronectin type III"/>
    <property type="match status" value="1"/>
</dbReference>
<comment type="caution">
    <text evidence="1">The sequence shown here is derived from an EMBL/GenBank/DDBJ whole genome shotgun (WGS) entry which is preliminary data.</text>
</comment>
<evidence type="ECO:0000313" key="1">
    <source>
        <dbReference type="EMBL" id="KAK9685973.1"/>
    </source>
</evidence>
<dbReference type="InterPro" id="IPR036116">
    <property type="entry name" value="FN3_sf"/>
</dbReference>
<proteinExistence type="predicted"/>
<evidence type="ECO:0008006" key="3">
    <source>
        <dbReference type="Google" id="ProtNLM"/>
    </source>
</evidence>
<reference evidence="1 2" key="1">
    <citation type="journal article" date="2024" name="BMC Genomics">
        <title>De novo assembly and annotation of Popillia japonica's genome with initial clues to its potential as an invasive pest.</title>
        <authorList>
            <person name="Cucini C."/>
            <person name="Boschi S."/>
            <person name="Funari R."/>
            <person name="Cardaioli E."/>
            <person name="Iannotti N."/>
            <person name="Marturano G."/>
            <person name="Paoli F."/>
            <person name="Bruttini M."/>
            <person name="Carapelli A."/>
            <person name="Frati F."/>
            <person name="Nardi F."/>
        </authorList>
    </citation>
    <scope>NUCLEOTIDE SEQUENCE [LARGE SCALE GENOMIC DNA]</scope>
    <source>
        <strain evidence="1">DMR45628</strain>
    </source>
</reference>
<keyword evidence="2" id="KW-1185">Reference proteome</keyword>
<protein>
    <recommendedName>
        <fullName evidence="3">Fibronectin type-III domain-containing protein</fullName>
    </recommendedName>
</protein>
<accession>A0AAW1I9B3</accession>
<sequence>MSTLGQNSTYYREQKISVAPPNQQITDILFEEINRSLHLTWDKPENLTGCEVAYYVSYSTTLVQMTGYTQSTGYTIDFNNFCFHVFVEIEVLVDGEYNSITSDEYHTTPNVDNFRIDQINDTNIVLKWDPHPRGERCFLRYKVVRIINGEESELSVATVNPPLYLLTLRNAIV</sequence>
<dbReference type="AlphaFoldDB" id="A0AAW1I9B3"/>
<organism evidence="1 2">
    <name type="scientific">Popillia japonica</name>
    <name type="common">Japanese beetle</name>
    <dbReference type="NCBI Taxonomy" id="7064"/>
    <lineage>
        <taxon>Eukaryota</taxon>
        <taxon>Metazoa</taxon>
        <taxon>Ecdysozoa</taxon>
        <taxon>Arthropoda</taxon>
        <taxon>Hexapoda</taxon>
        <taxon>Insecta</taxon>
        <taxon>Pterygota</taxon>
        <taxon>Neoptera</taxon>
        <taxon>Endopterygota</taxon>
        <taxon>Coleoptera</taxon>
        <taxon>Polyphaga</taxon>
        <taxon>Scarabaeiformia</taxon>
        <taxon>Scarabaeidae</taxon>
        <taxon>Rutelinae</taxon>
        <taxon>Popillia</taxon>
    </lineage>
</organism>